<protein>
    <submittedName>
        <fullName evidence="4">Spore germination cell wall hydrolase CwlJ-like protein</fullName>
    </submittedName>
</protein>
<dbReference type="RefSeq" id="WP_184094245.1">
    <property type="nucleotide sequence ID" value="NZ_JACIJH010000001.1"/>
</dbReference>
<feature type="chain" id="PRO_5031552417" evidence="2">
    <location>
        <begin position="30"/>
        <end position="219"/>
    </location>
</feature>
<feature type="region of interest" description="Disordered" evidence="1">
    <location>
        <begin position="52"/>
        <end position="80"/>
    </location>
</feature>
<organism evidence="4 5">
    <name type="scientific">Sphingopyxis panaciterrulae</name>
    <dbReference type="NCBI Taxonomy" id="462372"/>
    <lineage>
        <taxon>Bacteria</taxon>
        <taxon>Pseudomonadati</taxon>
        <taxon>Pseudomonadota</taxon>
        <taxon>Alphaproteobacteria</taxon>
        <taxon>Sphingomonadales</taxon>
        <taxon>Sphingomonadaceae</taxon>
        <taxon>Sphingopyxis</taxon>
    </lineage>
</organism>
<keyword evidence="5" id="KW-1185">Reference proteome</keyword>
<accession>A0A7W9B216</accession>
<keyword evidence="4" id="KW-0378">Hydrolase</keyword>
<dbReference type="InterPro" id="IPR042047">
    <property type="entry name" value="SleB_dom1"/>
</dbReference>
<dbReference type="EMBL" id="JACIJH010000001">
    <property type="protein sequence ID" value="MBB5704783.1"/>
    <property type="molecule type" value="Genomic_DNA"/>
</dbReference>
<evidence type="ECO:0000313" key="4">
    <source>
        <dbReference type="EMBL" id="MBB5704783.1"/>
    </source>
</evidence>
<gene>
    <name evidence="4" type="ORF">FHR21_000108</name>
</gene>
<keyword evidence="2" id="KW-0732">Signal</keyword>
<dbReference type="Proteomes" id="UP000537161">
    <property type="component" value="Unassembled WGS sequence"/>
</dbReference>
<dbReference type="Pfam" id="PF07486">
    <property type="entry name" value="Hydrolase_2"/>
    <property type="match status" value="1"/>
</dbReference>
<reference evidence="4 5" key="1">
    <citation type="submission" date="2020-08" db="EMBL/GenBank/DDBJ databases">
        <title>Genomic Encyclopedia of Type Strains, Phase IV (KMG-IV): sequencing the most valuable type-strain genomes for metagenomic binning, comparative biology and taxonomic classification.</title>
        <authorList>
            <person name="Goeker M."/>
        </authorList>
    </citation>
    <scope>NUCLEOTIDE SEQUENCE [LARGE SCALE GENOMIC DNA]</scope>
    <source>
        <strain evidence="4 5">DSM 27163</strain>
    </source>
</reference>
<evidence type="ECO:0000256" key="1">
    <source>
        <dbReference type="SAM" id="MobiDB-lite"/>
    </source>
</evidence>
<feature type="signal peptide" evidence="2">
    <location>
        <begin position="1"/>
        <end position="29"/>
    </location>
</feature>
<comment type="caution">
    <text evidence="4">The sequence shown here is derived from an EMBL/GenBank/DDBJ whole genome shotgun (WGS) entry which is preliminary data.</text>
</comment>
<evidence type="ECO:0000256" key="2">
    <source>
        <dbReference type="SAM" id="SignalP"/>
    </source>
</evidence>
<proteinExistence type="predicted"/>
<dbReference type="GO" id="GO:0016787">
    <property type="term" value="F:hydrolase activity"/>
    <property type="evidence" value="ECO:0007669"/>
    <property type="project" value="UniProtKB-KW"/>
</dbReference>
<sequence>MSRILNAASVAAVGLTVAATLLLAEPGFATDLGADANTPVIQLPGAETPMKAETADLSTDAPVAPPTPDSIDQTEPEAPEPAPVTLAALVDATPMPATIDPELRCLAGAVYFESRGESLAGQLAVAHVIINRAESGRFPSSYCGVVHQRSQFSFVRGGKMPSIRESSRQWARAVAVAQIARDDMWKTKAPGALFFHARYVRPGWHRTRVAAIDNHIFYR</sequence>
<dbReference type="Gene3D" id="1.10.10.2520">
    <property type="entry name" value="Cell wall hydrolase SleB, domain 1"/>
    <property type="match status" value="1"/>
</dbReference>
<feature type="domain" description="Cell wall hydrolase SleB" evidence="3">
    <location>
        <begin position="116"/>
        <end position="218"/>
    </location>
</feature>
<evidence type="ECO:0000259" key="3">
    <source>
        <dbReference type="Pfam" id="PF07486"/>
    </source>
</evidence>
<name>A0A7W9B216_9SPHN</name>
<dbReference type="InterPro" id="IPR011105">
    <property type="entry name" value="Cell_wall_hydrolase_SleB"/>
</dbReference>
<dbReference type="AlphaFoldDB" id="A0A7W9B216"/>
<evidence type="ECO:0000313" key="5">
    <source>
        <dbReference type="Proteomes" id="UP000537161"/>
    </source>
</evidence>